<evidence type="ECO:0000313" key="1">
    <source>
        <dbReference type="EMBL" id="QCO02836.1"/>
    </source>
</evidence>
<dbReference type="AlphaFoldDB" id="A0A4D8Q380"/>
<sequence length="219" mass="23522">MSSADPGRAAAFEAIANIYGKLPRDYLSFLVSDPGVAKAYAAMFRLGVMLLQDKSWNAVERSFGVDAGPGCLARLAAVLASDSGDDAVSPALQAPLKSAILDFLLRVVGDDPAIRNRGDAAQVLAAARKDVFARTSNLFLGSFLYENLRLEGKNLNKAARAHLSDFAMAKADAIVAAFAVKFRHKPWHDIPQVSYPHMVKILAGEPNWTATQLRAKVAP</sequence>
<dbReference type="Proteomes" id="UP000298596">
    <property type="component" value="Chromosome"/>
</dbReference>
<accession>A0A4D8Q380</accession>
<dbReference type="EMBL" id="CP032330">
    <property type="protein sequence ID" value="QCO02836.1"/>
    <property type="molecule type" value="Genomic_DNA"/>
</dbReference>
<reference evidence="1 2" key="1">
    <citation type="submission" date="2018-09" db="EMBL/GenBank/DDBJ databases">
        <title>Whole genome based analysis of evolution and adaptive divergence in Indian and Brazilian strains of Azospirillum brasilense.</title>
        <authorList>
            <person name="Singh C."/>
            <person name="Tripathi A.K."/>
        </authorList>
    </citation>
    <scope>NUCLEOTIDE SEQUENCE [LARGE SCALE GENOMIC DNA]</scope>
    <source>
        <strain evidence="1 2">MTCC4036</strain>
    </source>
</reference>
<proteinExistence type="predicted"/>
<name>A0A4D8Q380_AZOBR</name>
<gene>
    <name evidence="1" type="ORF">D3867_12935</name>
</gene>
<protein>
    <submittedName>
        <fullName evidence="1">Uncharacterized protein</fullName>
    </submittedName>
</protein>
<evidence type="ECO:0000313" key="2">
    <source>
        <dbReference type="Proteomes" id="UP000298596"/>
    </source>
</evidence>
<organism evidence="1 2">
    <name type="scientific">Azospirillum brasilense</name>
    <dbReference type="NCBI Taxonomy" id="192"/>
    <lineage>
        <taxon>Bacteria</taxon>
        <taxon>Pseudomonadati</taxon>
        <taxon>Pseudomonadota</taxon>
        <taxon>Alphaproteobacteria</taxon>
        <taxon>Rhodospirillales</taxon>
        <taxon>Azospirillaceae</taxon>
        <taxon>Azospirillum</taxon>
    </lineage>
</organism>